<comment type="caution">
    <text evidence="2">The sequence shown here is derived from an EMBL/GenBank/DDBJ whole genome shotgun (WGS) entry which is preliminary data.</text>
</comment>
<protein>
    <recommendedName>
        <fullName evidence="4">Sulfatase N-terminal domain-containing protein</fullName>
    </recommendedName>
</protein>
<dbReference type="InterPro" id="IPR017850">
    <property type="entry name" value="Alkaline_phosphatase_core_sf"/>
</dbReference>
<evidence type="ECO:0000256" key="1">
    <source>
        <dbReference type="SAM" id="MobiDB-lite"/>
    </source>
</evidence>
<dbReference type="Proteomes" id="UP000011650">
    <property type="component" value="Unassembled WGS sequence"/>
</dbReference>
<proteinExistence type="predicted"/>
<keyword evidence="3" id="KW-1185">Reference proteome</keyword>
<feature type="region of interest" description="Disordered" evidence="1">
    <location>
        <begin position="282"/>
        <end position="305"/>
    </location>
</feature>
<evidence type="ECO:0000313" key="3">
    <source>
        <dbReference type="Proteomes" id="UP000011650"/>
    </source>
</evidence>
<reference evidence="2 3" key="1">
    <citation type="journal article" date="2014" name="PLoS Genet.">
        <title>Phylogenetically driven sequencing of extremely halophilic archaea reveals strategies for static and dynamic osmo-response.</title>
        <authorList>
            <person name="Becker E.A."/>
            <person name="Seitzer P.M."/>
            <person name="Tritt A."/>
            <person name="Larsen D."/>
            <person name="Krusor M."/>
            <person name="Yao A.I."/>
            <person name="Wu D."/>
            <person name="Madern D."/>
            <person name="Eisen J.A."/>
            <person name="Darling A.E."/>
            <person name="Facciotti M.T."/>
        </authorList>
    </citation>
    <scope>NUCLEOTIDE SEQUENCE [LARGE SCALE GENOMIC DNA]</scope>
    <source>
        <strain evidence="2 3">DSM 21995</strain>
    </source>
</reference>
<name>M0NW16_9EURY</name>
<dbReference type="EMBL" id="AOJG01000015">
    <property type="protein sequence ID" value="EMA61758.1"/>
    <property type="molecule type" value="Genomic_DNA"/>
</dbReference>
<evidence type="ECO:0008006" key="4">
    <source>
        <dbReference type="Google" id="ProtNLM"/>
    </source>
</evidence>
<organism evidence="2 3">
    <name type="scientific">Halorubrum lipolyticum DSM 21995</name>
    <dbReference type="NCBI Taxonomy" id="1227482"/>
    <lineage>
        <taxon>Archaea</taxon>
        <taxon>Methanobacteriati</taxon>
        <taxon>Methanobacteriota</taxon>
        <taxon>Stenosarchaea group</taxon>
        <taxon>Halobacteria</taxon>
        <taxon>Halobacteriales</taxon>
        <taxon>Haloferacaceae</taxon>
        <taxon>Halorubrum</taxon>
    </lineage>
</organism>
<dbReference type="Gene3D" id="3.40.720.10">
    <property type="entry name" value="Alkaline Phosphatase, subunit A"/>
    <property type="match status" value="1"/>
</dbReference>
<gene>
    <name evidence="2" type="ORF">C469_06199</name>
</gene>
<dbReference type="SUPFAM" id="SSF53649">
    <property type="entry name" value="Alkaline phosphatase-like"/>
    <property type="match status" value="1"/>
</dbReference>
<dbReference type="AlphaFoldDB" id="M0NW16"/>
<sequence>MLRRDGPFRRSGLVAARQLTVVTEPGMSRLGTAYLRGLQAVGRRLDYGTNAFEREWDVLVVLDACRADLLRAVAPEFDFLGEVETVRSVGSSSSEWLVNTFLNHPETPRTVMVTGNTWTDRYLDADAFAALDEVWKYAWDDAIGTVPAAAVTERAVGLARGRDPDRLVVHYMQPHHPFVPDPLDGDDGMARTGSHSNEGNPWVLLRRGEVSVERVWRAYEANLRHVLGEVATLVDNVDGRVAVTADHGNLFGEWGLYGHPMHTPVPALLAVPWAEATGVDRETLDPDLEPPESLPVSRVHGETSERERLEALGYL</sequence>
<dbReference type="STRING" id="1227482.C469_06199"/>
<evidence type="ECO:0000313" key="2">
    <source>
        <dbReference type="EMBL" id="EMA61758.1"/>
    </source>
</evidence>
<accession>M0NW16</accession>
<dbReference type="PATRIC" id="fig|1227482.3.peg.1249"/>